<evidence type="ECO:0000313" key="1">
    <source>
        <dbReference type="EMBL" id="KAK1382674.1"/>
    </source>
</evidence>
<reference evidence="1" key="2">
    <citation type="submission" date="2023-05" db="EMBL/GenBank/DDBJ databases">
        <authorList>
            <person name="Schelkunov M.I."/>
        </authorList>
    </citation>
    <scope>NUCLEOTIDE SEQUENCE</scope>
    <source>
        <strain evidence="1">Hsosn_3</strain>
        <tissue evidence="1">Leaf</tissue>
    </source>
</reference>
<sequence length="101" mass="11413">MSRLSSFNTNNLQTTEIAPSRLIRVEKRSVSLEKKLDTIHEENEGNHVHSSNEKTPLFGCKVLINLVIFVSSELAVDNFMLLQHVYSNVSDFAYVLLCNCA</sequence>
<gene>
    <name evidence="1" type="ORF">POM88_020409</name>
</gene>
<keyword evidence="2" id="KW-1185">Reference proteome</keyword>
<dbReference type="EMBL" id="JAUIZM010000005">
    <property type="protein sequence ID" value="KAK1382674.1"/>
    <property type="molecule type" value="Genomic_DNA"/>
</dbReference>
<comment type="caution">
    <text evidence="1">The sequence shown here is derived from an EMBL/GenBank/DDBJ whole genome shotgun (WGS) entry which is preliminary data.</text>
</comment>
<name>A0AAD8IBI1_9APIA</name>
<organism evidence="1 2">
    <name type="scientific">Heracleum sosnowskyi</name>
    <dbReference type="NCBI Taxonomy" id="360622"/>
    <lineage>
        <taxon>Eukaryota</taxon>
        <taxon>Viridiplantae</taxon>
        <taxon>Streptophyta</taxon>
        <taxon>Embryophyta</taxon>
        <taxon>Tracheophyta</taxon>
        <taxon>Spermatophyta</taxon>
        <taxon>Magnoliopsida</taxon>
        <taxon>eudicotyledons</taxon>
        <taxon>Gunneridae</taxon>
        <taxon>Pentapetalae</taxon>
        <taxon>asterids</taxon>
        <taxon>campanulids</taxon>
        <taxon>Apiales</taxon>
        <taxon>Apiaceae</taxon>
        <taxon>Apioideae</taxon>
        <taxon>apioid superclade</taxon>
        <taxon>Tordylieae</taxon>
        <taxon>Tordyliinae</taxon>
        <taxon>Heracleum</taxon>
    </lineage>
</organism>
<accession>A0AAD8IBI1</accession>
<evidence type="ECO:0000313" key="2">
    <source>
        <dbReference type="Proteomes" id="UP001237642"/>
    </source>
</evidence>
<protein>
    <submittedName>
        <fullName evidence="1">Uncharacterized protein</fullName>
    </submittedName>
</protein>
<proteinExistence type="predicted"/>
<dbReference type="AlphaFoldDB" id="A0AAD8IBI1"/>
<reference evidence="1" key="1">
    <citation type="submission" date="2023-02" db="EMBL/GenBank/DDBJ databases">
        <title>Genome of toxic invasive species Heracleum sosnowskyi carries increased number of genes despite the absence of recent whole-genome duplications.</title>
        <authorList>
            <person name="Schelkunov M."/>
            <person name="Shtratnikova V."/>
            <person name="Makarenko M."/>
            <person name="Klepikova A."/>
            <person name="Omelchenko D."/>
            <person name="Novikova G."/>
            <person name="Obukhova E."/>
            <person name="Bogdanov V."/>
            <person name="Penin A."/>
            <person name="Logacheva M."/>
        </authorList>
    </citation>
    <scope>NUCLEOTIDE SEQUENCE</scope>
    <source>
        <strain evidence="1">Hsosn_3</strain>
        <tissue evidence="1">Leaf</tissue>
    </source>
</reference>
<dbReference type="Proteomes" id="UP001237642">
    <property type="component" value="Unassembled WGS sequence"/>
</dbReference>